<sequence>MFSDVYGSSSMLTDLRRMSAVSVSSEKSSTSSLSSTTSSAASFAAASRLEEAADEEDGGGGACVGSAAAAARQRRPRSLSSALGGLERRLSLYGPTPRLASSLPQDQEVQAVNPSTGLASAEPKLDPSTMSTAGALLAGPTMQFLLSGGNPASLIPASARRAFRFRRVNSRSRIASANYTPMSAGGPLSLTRLFAALVLLCTVGVLVAPIPASAIRPHTRSYTAHRPAGTHHHHHASTQDHQIIEAGHLIPLHYSAGMFNGRFGSSHAQYAAQRRSAVVASRQENHAAVLSKLEATKRGAEAVSFEYDPRTDHSTFEFAASAALAPASHEDATNEHRPRTGMDLLDISRGLEAIAAEADTESPVTSQHSKDLVSDSQRTLEKIRRLAAEGHNRHRYASAHSLNHHQQQQRQQQQQPVINSADLSPFARPPPSLAAADLFDPQSVFSQPAGSVAAAAAAAAAMLPPKGGVMMGGVDLIQLGLGNSEIAPFDTGFAGLRGQSFRSHLRSLA</sequence>
<protein>
    <submittedName>
        <fullName evidence="2">Uncharacterized protein</fullName>
    </submittedName>
</protein>
<evidence type="ECO:0000256" key="1">
    <source>
        <dbReference type="SAM" id="MobiDB-lite"/>
    </source>
</evidence>
<dbReference type="AlphaFoldDB" id="A0AAN6GIJ6"/>
<feature type="region of interest" description="Disordered" evidence="1">
    <location>
        <begin position="19"/>
        <end position="69"/>
    </location>
</feature>
<feature type="region of interest" description="Disordered" evidence="1">
    <location>
        <begin position="357"/>
        <end position="378"/>
    </location>
</feature>
<gene>
    <name evidence="2" type="ORF">OC842_000859</name>
</gene>
<name>A0AAN6GIJ6_9BASI</name>
<feature type="compositionally biased region" description="Low complexity" evidence="1">
    <location>
        <begin position="19"/>
        <end position="47"/>
    </location>
</feature>
<comment type="caution">
    <text evidence="2">The sequence shown here is derived from an EMBL/GenBank/DDBJ whole genome shotgun (WGS) entry which is preliminary data.</text>
</comment>
<proteinExistence type="predicted"/>
<organism evidence="2 3">
    <name type="scientific">Tilletia horrida</name>
    <dbReference type="NCBI Taxonomy" id="155126"/>
    <lineage>
        <taxon>Eukaryota</taxon>
        <taxon>Fungi</taxon>
        <taxon>Dikarya</taxon>
        <taxon>Basidiomycota</taxon>
        <taxon>Ustilaginomycotina</taxon>
        <taxon>Exobasidiomycetes</taxon>
        <taxon>Tilletiales</taxon>
        <taxon>Tilletiaceae</taxon>
        <taxon>Tilletia</taxon>
    </lineage>
</organism>
<evidence type="ECO:0000313" key="2">
    <source>
        <dbReference type="EMBL" id="KAK0539668.1"/>
    </source>
</evidence>
<accession>A0AAN6GIJ6</accession>
<dbReference type="Proteomes" id="UP001176521">
    <property type="component" value="Unassembled WGS sequence"/>
</dbReference>
<keyword evidence="3" id="KW-1185">Reference proteome</keyword>
<evidence type="ECO:0000313" key="3">
    <source>
        <dbReference type="Proteomes" id="UP001176521"/>
    </source>
</evidence>
<feature type="compositionally biased region" description="Basic and acidic residues" evidence="1">
    <location>
        <begin position="368"/>
        <end position="378"/>
    </location>
</feature>
<dbReference type="EMBL" id="JAPDMQ010000027">
    <property type="protein sequence ID" value="KAK0539668.1"/>
    <property type="molecule type" value="Genomic_DNA"/>
</dbReference>
<reference evidence="2" key="1">
    <citation type="journal article" date="2023" name="PhytoFront">
        <title>Draft Genome Resources of Seven Strains of Tilletia horrida, Causal Agent of Kernel Smut of Rice.</title>
        <authorList>
            <person name="Khanal S."/>
            <person name="Antony Babu S."/>
            <person name="Zhou X.G."/>
        </authorList>
    </citation>
    <scope>NUCLEOTIDE SEQUENCE</scope>
    <source>
        <strain evidence="2">TX3</strain>
    </source>
</reference>